<dbReference type="PANTHER" id="PTHR31351">
    <property type="entry name" value="EXPRESSED PROTEIN"/>
    <property type="match status" value="1"/>
</dbReference>
<gene>
    <name evidence="4" type="ORF">ZIOFF_039060</name>
</gene>
<dbReference type="Proteomes" id="UP000734854">
    <property type="component" value="Unassembled WGS sequence"/>
</dbReference>
<evidence type="ECO:0000259" key="3">
    <source>
        <dbReference type="Pfam" id="PF08458"/>
    </source>
</evidence>
<dbReference type="Pfam" id="PF05703">
    <property type="entry name" value="Auxin_canalis"/>
    <property type="match status" value="1"/>
</dbReference>
<sequence>MELKALATIAMASDESMDLLSRAWCSSAIQVFQPSVDDSSSAFKERQIVSFEKERTIMPLPNGRSLNIDEGVFDTMPKVNYDDVKSWIWLQKSIHPELDYDVCMRKKWYSKNMIPWKGVSIRKWLKEVKRIRKEEERLHKAEVHAAVSVAGLAAALAAIAAENLDAAQHKSVKDKAVASAAALVAAQCAQIAEATGAKQEQISSAISEAVASSNPTDILTLTAATATSLRGASTLRGRHGHKEKPNETSQTQHSNEFGFEFGRCRASLAKGDEILVVTENGKKRRFRSVSAILNREGKVILRIKKINLLMIFSPGKESVVNELETNPLEEPEMGADGSYCISMQTSQGKIELKIYDYVQYKKWITTMNHMLMLSSTLSRKNLHLMRRD</sequence>
<feature type="region of interest" description="Disordered" evidence="1">
    <location>
        <begin position="231"/>
        <end position="254"/>
    </location>
</feature>
<evidence type="ECO:0000256" key="1">
    <source>
        <dbReference type="SAM" id="MobiDB-lite"/>
    </source>
</evidence>
<protein>
    <recommendedName>
        <fullName evidence="6">VAN3-binding protein-like</fullName>
    </recommendedName>
</protein>
<dbReference type="InterPro" id="IPR013666">
    <property type="entry name" value="PH_pln"/>
</dbReference>
<evidence type="ECO:0000313" key="4">
    <source>
        <dbReference type="EMBL" id="KAG6499303.1"/>
    </source>
</evidence>
<proteinExistence type="predicted"/>
<dbReference type="PANTHER" id="PTHR31351:SF25">
    <property type="entry name" value="AUXIN CANALIZATION PROTEIN (DUF828)"/>
    <property type="match status" value="1"/>
</dbReference>
<feature type="domain" description="VAN3-binding protein-like auxin canalisation" evidence="2">
    <location>
        <begin position="14"/>
        <end position="244"/>
    </location>
</feature>
<dbReference type="Pfam" id="PF08458">
    <property type="entry name" value="PH_2"/>
    <property type="match status" value="1"/>
</dbReference>
<keyword evidence="5" id="KW-1185">Reference proteome</keyword>
<reference evidence="4 5" key="1">
    <citation type="submission" date="2020-08" db="EMBL/GenBank/DDBJ databases">
        <title>Plant Genome Project.</title>
        <authorList>
            <person name="Zhang R.-G."/>
        </authorList>
    </citation>
    <scope>NUCLEOTIDE SEQUENCE [LARGE SCALE GENOMIC DNA]</scope>
    <source>
        <tissue evidence="4">Rhizome</tissue>
    </source>
</reference>
<evidence type="ECO:0000259" key="2">
    <source>
        <dbReference type="Pfam" id="PF05703"/>
    </source>
</evidence>
<name>A0A8J5GAL3_ZINOF</name>
<dbReference type="InterPro" id="IPR008546">
    <property type="entry name" value="VAN3-bd-like_auxin_canal"/>
</dbReference>
<dbReference type="OrthoDB" id="786244at2759"/>
<organism evidence="4 5">
    <name type="scientific">Zingiber officinale</name>
    <name type="common">Ginger</name>
    <name type="synonym">Amomum zingiber</name>
    <dbReference type="NCBI Taxonomy" id="94328"/>
    <lineage>
        <taxon>Eukaryota</taxon>
        <taxon>Viridiplantae</taxon>
        <taxon>Streptophyta</taxon>
        <taxon>Embryophyta</taxon>
        <taxon>Tracheophyta</taxon>
        <taxon>Spermatophyta</taxon>
        <taxon>Magnoliopsida</taxon>
        <taxon>Liliopsida</taxon>
        <taxon>Zingiberales</taxon>
        <taxon>Zingiberaceae</taxon>
        <taxon>Zingiber</taxon>
    </lineage>
</organism>
<evidence type="ECO:0008006" key="6">
    <source>
        <dbReference type="Google" id="ProtNLM"/>
    </source>
</evidence>
<dbReference type="EMBL" id="JACMSC010000011">
    <property type="protein sequence ID" value="KAG6499303.1"/>
    <property type="molecule type" value="Genomic_DNA"/>
</dbReference>
<evidence type="ECO:0000313" key="5">
    <source>
        <dbReference type="Proteomes" id="UP000734854"/>
    </source>
</evidence>
<comment type="caution">
    <text evidence="4">The sequence shown here is derived from an EMBL/GenBank/DDBJ whole genome shotgun (WGS) entry which is preliminary data.</text>
</comment>
<dbReference type="AlphaFoldDB" id="A0A8J5GAL3"/>
<feature type="domain" description="Pleckstrin-like plant" evidence="3">
    <location>
        <begin position="274"/>
        <end position="374"/>
    </location>
</feature>
<dbReference type="InterPro" id="IPR040269">
    <property type="entry name" value="VAB"/>
</dbReference>
<accession>A0A8J5GAL3</accession>